<evidence type="ECO:0000313" key="2">
    <source>
        <dbReference type="EMBL" id="KAL1514343.1"/>
    </source>
</evidence>
<evidence type="ECO:0008006" key="4">
    <source>
        <dbReference type="Google" id="ProtNLM"/>
    </source>
</evidence>
<keyword evidence="1" id="KW-0175">Coiled coil</keyword>
<evidence type="ECO:0000256" key="1">
    <source>
        <dbReference type="SAM" id="Coils"/>
    </source>
</evidence>
<sequence>MLTNFALFCRLPISVICPAHFKPNDFESEISILRLKKDSVPYLTEKEEKLIILNEADCQRVKQFQVDMDNQPAVDRQEELSAVNVQSTENTCDDVNTEKRFVESFTNISPTTRFQSPTKEWMRKVHAKQMAHKKKLLENKLVSLKQLLKTLRSNN</sequence>
<accession>A0ABD1F9R0</accession>
<name>A0ABD1F9R0_HYPHA</name>
<dbReference type="EMBL" id="JBDJPC010000002">
    <property type="protein sequence ID" value="KAL1514343.1"/>
    <property type="molecule type" value="Genomic_DNA"/>
</dbReference>
<dbReference type="Proteomes" id="UP001566132">
    <property type="component" value="Unassembled WGS sequence"/>
</dbReference>
<proteinExistence type="predicted"/>
<protein>
    <recommendedName>
        <fullName evidence="4">THAP-type domain-containing protein</fullName>
    </recommendedName>
</protein>
<keyword evidence="3" id="KW-1185">Reference proteome</keyword>
<dbReference type="AlphaFoldDB" id="A0ABD1F9R0"/>
<organism evidence="2 3">
    <name type="scientific">Hypothenemus hampei</name>
    <name type="common">Coffee berry borer</name>
    <dbReference type="NCBI Taxonomy" id="57062"/>
    <lineage>
        <taxon>Eukaryota</taxon>
        <taxon>Metazoa</taxon>
        <taxon>Ecdysozoa</taxon>
        <taxon>Arthropoda</taxon>
        <taxon>Hexapoda</taxon>
        <taxon>Insecta</taxon>
        <taxon>Pterygota</taxon>
        <taxon>Neoptera</taxon>
        <taxon>Endopterygota</taxon>
        <taxon>Coleoptera</taxon>
        <taxon>Polyphaga</taxon>
        <taxon>Cucujiformia</taxon>
        <taxon>Curculionidae</taxon>
        <taxon>Scolytinae</taxon>
        <taxon>Hypothenemus</taxon>
    </lineage>
</organism>
<evidence type="ECO:0000313" key="3">
    <source>
        <dbReference type="Proteomes" id="UP001566132"/>
    </source>
</evidence>
<comment type="caution">
    <text evidence="2">The sequence shown here is derived from an EMBL/GenBank/DDBJ whole genome shotgun (WGS) entry which is preliminary data.</text>
</comment>
<reference evidence="2 3" key="1">
    <citation type="submission" date="2024-05" db="EMBL/GenBank/DDBJ databases">
        <title>Genetic variation in Jamaican populations of the coffee berry borer (Hypothenemus hampei).</title>
        <authorList>
            <person name="Errbii M."/>
            <person name="Myrie A."/>
        </authorList>
    </citation>
    <scope>NUCLEOTIDE SEQUENCE [LARGE SCALE GENOMIC DNA]</scope>
    <source>
        <strain evidence="2">JA-Hopewell-2020-01-JO</strain>
        <tissue evidence="2">Whole body</tissue>
    </source>
</reference>
<gene>
    <name evidence="2" type="ORF">ABEB36_003616</name>
</gene>
<feature type="coiled-coil region" evidence="1">
    <location>
        <begin position="127"/>
        <end position="154"/>
    </location>
</feature>